<keyword evidence="5 9" id="KW-0560">Oxidoreductase</keyword>
<dbReference type="InterPro" id="IPR036396">
    <property type="entry name" value="Cyt_P450_sf"/>
</dbReference>
<dbReference type="Proteomes" id="UP000827889">
    <property type="component" value="Chromosome 3"/>
</dbReference>
<dbReference type="GO" id="GO:0006629">
    <property type="term" value="P:lipid metabolic process"/>
    <property type="evidence" value="ECO:0007669"/>
    <property type="project" value="UniProtKB-ARBA"/>
</dbReference>
<evidence type="ECO:0000256" key="3">
    <source>
        <dbReference type="ARBA" id="ARBA00022617"/>
    </source>
</evidence>
<evidence type="ECO:0000256" key="1">
    <source>
        <dbReference type="ARBA" id="ARBA00001971"/>
    </source>
</evidence>
<keyword evidence="3 8" id="KW-0349">Heme</keyword>
<keyword evidence="6 8" id="KW-0408">Iron</keyword>
<evidence type="ECO:0000256" key="4">
    <source>
        <dbReference type="ARBA" id="ARBA00022723"/>
    </source>
</evidence>
<gene>
    <name evidence="12" type="primary">LOC115726901</name>
</gene>
<comment type="cofactor">
    <cofactor evidence="1 8">
        <name>heme</name>
        <dbReference type="ChEBI" id="CHEBI:30413"/>
    </cofactor>
</comment>
<dbReference type="GO" id="GO:0005506">
    <property type="term" value="F:iron ion binding"/>
    <property type="evidence" value="ECO:0007669"/>
    <property type="project" value="InterPro"/>
</dbReference>
<dbReference type="GeneID" id="115726901"/>
<evidence type="ECO:0000256" key="2">
    <source>
        <dbReference type="ARBA" id="ARBA00010617"/>
    </source>
</evidence>
<name>A0A8B8MQH3_9MYRT</name>
<dbReference type="Pfam" id="PF00067">
    <property type="entry name" value="p450"/>
    <property type="match status" value="1"/>
</dbReference>
<organism evidence="11 12">
    <name type="scientific">Rhodamnia argentea</name>
    <dbReference type="NCBI Taxonomy" id="178133"/>
    <lineage>
        <taxon>Eukaryota</taxon>
        <taxon>Viridiplantae</taxon>
        <taxon>Streptophyta</taxon>
        <taxon>Embryophyta</taxon>
        <taxon>Tracheophyta</taxon>
        <taxon>Spermatophyta</taxon>
        <taxon>Magnoliopsida</taxon>
        <taxon>eudicotyledons</taxon>
        <taxon>Gunneridae</taxon>
        <taxon>Pentapetalae</taxon>
        <taxon>rosids</taxon>
        <taxon>malvids</taxon>
        <taxon>Myrtales</taxon>
        <taxon>Myrtaceae</taxon>
        <taxon>Myrtoideae</taxon>
        <taxon>Myrteae</taxon>
        <taxon>Australasian group</taxon>
        <taxon>Rhodamnia</taxon>
    </lineage>
</organism>
<proteinExistence type="inferred from homology"/>
<evidence type="ECO:0000256" key="6">
    <source>
        <dbReference type="ARBA" id="ARBA00023004"/>
    </source>
</evidence>
<feature type="transmembrane region" description="Helical" evidence="10">
    <location>
        <begin position="6"/>
        <end position="29"/>
    </location>
</feature>
<dbReference type="PRINTS" id="PR00385">
    <property type="entry name" value="P450"/>
</dbReference>
<dbReference type="Gene3D" id="1.10.630.10">
    <property type="entry name" value="Cytochrome P450"/>
    <property type="match status" value="1"/>
</dbReference>
<protein>
    <submittedName>
        <fullName evidence="12">Cytochrome P450 704C1-like</fullName>
    </submittedName>
</protein>
<dbReference type="AlphaFoldDB" id="A0A8B8MQH3"/>
<evidence type="ECO:0000256" key="8">
    <source>
        <dbReference type="PIRSR" id="PIRSR602401-1"/>
    </source>
</evidence>
<dbReference type="GO" id="GO:0020037">
    <property type="term" value="F:heme binding"/>
    <property type="evidence" value="ECO:0007669"/>
    <property type="project" value="InterPro"/>
</dbReference>
<dbReference type="OrthoDB" id="1470350at2759"/>
<dbReference type="InterPro" id="IPR001128">
    <property type="entry name" value="Cyt_P450"/>
</dbReference>
<dbReference type="CDD" id="cd11064">
    <property type="entry name" value="CYP86A"/>
    <property type="match status" value="1"/>
</dbReference>
<sequence length="513" mass="59180">MDINILSVTLYSTALVPLALSIAFALLLLKTFTGKSLRSSKYPPVRGTVFALFIYFNQLYDYMTGLVRRSLTFRLLALNHSEIYTVDPRNVEHILKTNFNEYTKEKHNVDKMKDLFGEGIFVVDGEKWKKQRKVASFEFATRVLRDFSCRVFRKNAAKLVKVVEELSAASEGFDMQDMLMRCTLDSIFKVGFGVELNCLEGSSKEGAVFMKAFDEASELTSWRFVDPSWELKRFLNIGSEARLRKNIKLIDNFVHQLIRTKKNQLAEQREHNDKEDILSRFSLESKKDPEGMNEKYLRDIILNFTIAGKDTSANTLSWFLYMLCKHPLVQQKIVDEIKHVIGDQASDANPDSLVERITDPVLDRMHYLHATLTETLRLYPAVPVDGRCAETDDVLPDGFHVKKGDNINYLAYSMGRMHNIWGEDAEDFKPERWLKDGIFQKESPFKFVAFHAGPRICLGKDFAFRQMKIVSIALLRFFRFRLADETRPVTYKVTFTLHMDNGLHLRAVPRSAT</sequence>
<evidence type="ECO:0000313" key="12">
    <source>
        <dbReference type="RefSeq" id="XP_030512845.1"/>
    </source>
</evidence>
<evidence type="ECO:0000256" key="7">
    <source>
        <dbReference type="ARBA" id="ARBA00023033"/>
    </source>
</evidence>
<dbReference type="InterPro" id="IPR017972">
    <property type="entry name" value="Cyt_P450_CS"/>
</dbReference>
<keyword evidence="4 8" id="KW-0479">Metal-binding</keyword>
<keyword evidence="7 9" id="KW-0503">Monooxygenase</keyword>
<dbReference type="PROSITE" id="PS00086">
    <property type="entry name" value="CYTOCHROME_P450"/>
    <property type="match status" value="1"/>
</dbReference>
<dbReference type="InterPro" id="IPR002401">
    <property type="entry name" value="Cyt_P450_E_grp-I"/>
</dbReference>
<keyword evidence="11" id="KW-1185">Reference proteome</keyword>
<dbReference type="SUPFAM" id="SSF48264">
    <property type="entry name" value="Cytochrome P450"/>
    <property type="match status" value="1"/>
</dbReference>
<keyword evidence="10" id="KW-1133">Transmembrane helix</keyword>
<keyword evidence="10" id="KW-0812">Transmembrane</keyword>
<evidence type="ECO:0000256" key="9">
    <source>
        <dbReference type="RuleBase" id="RU000461"/>
    </source>
</evidence>
<dbReference type="KEGG" id="rarg:115726901"/>
<reference evidence="12" key="1">
    <citation type="submission" date="2025-08" db="UniProtKB">
        <authorList>
            <consortium name="RefSeq"/>
        </authorList>
    </citation>
    <scope>IDENTIFICATION</scope>
    <source>
        <tissue evidence="12">Leaf</tissue>
    </source>
</reference>
<feature type="binding site" description="axial binding residue" evidence="8">
    <location>
        <position position="457"/>
    </location>
    <ligand>
        <name>heme</name>
        <dbReference type="ChEBI" id="CHEBI:30413"/>
    </ligand>
    <ligandPart>
        <name>Fe</name>
        <dbReference type="ChEBI" id="CHEBI:18248"/>
    </ligandPart>
</feature>
<evidence type="ECO:0000313" key="11">
    <source>
        <dbReference type="Proteomes" id="UP000827889"/>
    </source>
</evidence>
<evidence type="ECO:0000256" key="10">
    <source>
        <dbReference type="SAM" id="Phobius"/>
    </source>
</evidence>
<dbReference type="PRINTS" id="PR00463">
    <property type="entry name" value="EP450I"/>
</dbReference>
<evidence type="ECO:0000256" key="5">
    <source>
        <dbReference type="ARBA" id="ARBA00023002"/>
    </source>
</evidence>
<dbReference type="GO" id="GO:0016705">
    <property type="term" value="F:oxidoreductase activity, acting on paired donors, with incorporation or reduction of molecular oxygen"/>
    <property type="evidence" value="ECO:0007669"/>
    <property type="project" value="InterPro"/>
</dbReference>
<comment type="similarity">
    <text evidence="2 9">Belongs to the cytochrome P450 family.</text>
</comment>
<keyword evidence="10" id="KW-0472">Membrane</keyword>
<dbReference type="PANTHER" id="PTHR24296">
    <property type="entry name" value="CYTOCHROME P450"/>
    <property type="match status" value="1"/>
</dbReference>
<accession>A0A8B8MQH3</accession>
<dbReference type="GO" id="GO:0004497">
    <property type="term" value="F:monooxygenase activity"/>
    <property type="evidence" value="ECO:0007669"/>
    <property type="project" value="UniProtKB-KW"/>
</dbReference>
<dbReference type="RefSeq" id="XP_030512845.1">
    <property type="nucleotide sequence ID" value="XM_030656985.2"/>
</dbReference>